<dbReference type="GO" id="GO:0004497">
    <property type="term" value="F:monooxygenase activity"/>
    <property type="evidence" value="ECO:0007669"/>
    <property type="project" value="TreeGrafter"/>
</dbReference>
<dbReference type="Pfam" id="PF13738">
    <property type="entry name" value="Pyr_redox_3"/>
    <property type="match status" value="1"/>
</dbReference>
<dbReference type="PANTHER" id="PTHR43539">
    <property type="entry name" value="FLAVIN-BINDING MONOOXYGENASE-LIKE PROTEIN (AFU_ORTHOLOGUE AFUA_4G09220)"/>
    <property type="match status" value="1"/>
</dbReference>
<keyword evidence="1" id="KW-0560">Oxidoreductase</keyword>
<dbReference type="AlphaFoldDB" id="A0A4Q7J4H7"/>
<dbReference type="RefSeq" id="WP_130476899.1">
    <property type="nucleotide sequence ID" value="NZ_SFCC01000009.1"/>
</dbReference>
<reference evidence="2 3" key="1">
    <citation type="submission" date="2019-02" db="EMBL/GenBank/DDBJ databases">
        <title>Draft genome sequence of Amycolatopsis sp. 8-3EHSu isolated from roots of Suaeda maritima.</title>
        <authorList>
            <person name="Duangmal K."/>
            <person name="Chantavorakit T."/>
        </authorList>
    </citation>
    <scope>NUCLEOTIDE SEQUENCE [LARGE SCALE GENOMIC DNA]</scope>
    <source>
        <strain evidence="2 3">8-3EHSu</strain>
    </source>
</reference>
<evidence type="ECO:0000313" key="2">
    <source>
        <dbReference type="EMBL" id="RZQ62471.1"/>
    </source>
</evidence>
<name>A0A4Q7J4H7_9PSEU</name>
<accession>A0A4Q7J4H7</accession>
<dbReference type="SUPFAM" id="SSF51905">
    <property type="entry name" value="FAD/NAD(P)-binding domain"/>
    <property type="match status" value="2"/>
</dbReference>
<evidence type="ECO:0000256" key="1">
    <source>
        <dbReference type="ARBA" id="ARBA00023002"/>
    </source>
</evidence>
<organism evidence="2 3">
    <name type="scientific">Amycolatopsis suaedae</name>
    <dbReference type="NCBI Taxonomy" id="2510978"/>
    <lineage>
        <taxon>Bacteria</taxon>
        <taxon>Bacillati</taxon>
        <taxon>Actinomycetota</taxon>
        <taxon>Actinomycetes</taxon>
        <taxon>Pseudonocardiales</taxon>
        <taxon>Pseudonocardiaceae</taxon>
        <taxon>Amycolatopsis</taxon>
    </lineage>
</organism>
<dbReference type="EMBL" id="SFCC01000009">
    <property type="protein sequence ID" value="RZQ62471.1"/>
    <property type="molecule type" value="Genomic_DNA"/>
</dbReference>
<dbReference type="OrthoDB" id="9808049at2"/>
<dbReference type="Gene3D" id="3.50.50.60">
    <property type="entry name" value="FAD/NAD(P)-binding domain"/>
    <property type="match status" value="1"/>
</dbReference>
<comment type="caution">
    <text evidence="2">The sequence shown here is derived from an EMBL/GenBank/DDBJ whole genome shotgun (WGS) entry which is preliminary data.</text>
</comment>
<dbReference type="Proteomes" id="UP000292003">
    <property type="component" value="Unassembled WGS sequence"/>
</dbReference>
<keyword evidence="3" id="KW-1185">Reference proteome</keyword>
<dbReference type="PRINTS" id="PR00469">
    <property type="entry name" value="PNDRDTASEII"/>
</dbReference>
<dbReference type="InterPro" id="IPR050982">
    <property type="entry name" value="Auxin_biosynth/cation_transpt"/>
</dbReference>
<gene>
    <name evidence="2" type="ORF">EWH70_19660</name>
</gene>
<protein>
    <submittedName>
        <fullName evidence="2">FAD-dependent oxidoreductase</fullName>
    </submittedName>
</protein>
<evidence type="ECO:0000313" key="3">
    <source>
        <dbReference type="Proteomes" id="UP000292003"/>
    </source>
</evidence>
<dbReference type="PRINTS" id="PR00368">
    <property type="entry name" value="FADPNR"/>
</dbReference>
<dbReference type="InterPro" id="IPR036188">
    <property type="entry name" value="FAD/NAD-bd_sf"/>
</dbReference>
<proteinExistence type="predicted"/>
<sequence>MEKVIVIGAGQAGLAAARALLAHGVRPLVLEAGPEATGSWPRYYDSLQLFSPAHINSLPGLPFPGNPNRFPTKYEVSDYLRDGMAKTDCELRTGTRVTSVDRVRGAYVVRTDCGNEFVTRAVVAATGQFDNPYRPELPALGNYTGTVLHAADYRRPEPFAGQRVVVVGAGNSAVQIAAELVEHAEVTLASRSPVQYATRKPLEPDAGAWFWKIITVASRIPLGSRVKHSSIPVIDIAGYRAAIEAGRPGRRPMFTEADGTVLRWPDGRSEHVDTILFATGYRPALEYLRPLGALDASGMPAHRNGISRTHPGLAFVGMEYQWGVLSASLYGVGHDARYVARRLTGVRSSCWP</sequence>
<dbReference type="GO" id="GO:0050660">
    <property type="term" value="F:flavin adenine dinucleotide binding"/>
    <property type="evidence" value="ECO:0007669"/>
    <property type="project" value="TreeGrafter"/>
</dbReference>
<dbReference type="PANTHER" id="PTHR43539:SF78">
    <property type="entry name" value="FLAVIN-CONTAINING MONOOXYGENASE"/>
    <property type="match status" value="1"/>
</dbReference>